<dbReference type="Pfam" id="PF05013">
    <property type="entry name" value="FGase"/>
    <property type="match status" value="1"/>
</dbReference>
<dbReference type="Proteomes" id="UP001501337">
    <property type="component" value="Unassembled WGS sequence"/>
</dbReference>
<evidence type="ECO:0000313" key="1">
    <source>
        <dbReference type="EMBL" id="GAA3946468.1"/>
    </source>
</evidence>
<evidence type="ECO:0000313" key="2">
    <source>
        <dbReference type="Proteomes" id="UP001501337"/>
    </source>
</evidence>
<accession>A0ABP7NGN7</accession>
<protein>
    <submittedName>
        <fullName evidence="1">N-formylglutamate amidohydrolase</fullName>
    </submittedName>
</protein>
<dbReference type="SUPFAM" id="SSF53187">
    <property type="entry name" value="Zn-dependent exopeptidases"/>
    <property type="match status" value="1"/>
</dbReference>
<sequence>MSIRADRIAPQVIRPEAGSQILLVCEHASNFVPDQYARLGLSEDVLLSHIAWDPGALEVARHLSEFLDARLVASSVSRLIYDCNRPPHAHDAMPARSEIHDIPGNVNLSDDDRANRVSGVYQSFEDTLRQTIEHMSGTPIIITIHSFTPIYKGKNRTIDIGVLHDDDSRLADAVLQIADQHCERVVRRNEPYGPGDGVTHTLRTHALKARYLNVMIEIRNDLIATAHDQKAMALMLAGLLTAAIKVAQALPVLNEDAADEDEPEWGQ</sequence>
<dbReference type="PIRSF" id="PIRSF029730">
    <property type="entry name" value="UCP029730"/>
    <property type="match status" value="1"/>
</dbReference>
<comment type="caution">
    <text evidence="1">The sequence shown here is derived from an EMBL/GenBank/DDBJ whole genome shotgun (WGS) entry which is preliminary data.</text>
</comment>
<organism evidence="1 2">
    <name type="scientific">Allohahella marinimesophila</name>
    <dbReference type="NCBI Taxonomy" id="1054972"/>
    <lineage>
        <taxon>Bacteria</taxon>
        <taxon>Pseudomonadati</taxon>
        <taxon>Pseudomonadota</taxon>
        <taxon>Gammaproteobacteria</taxon>
        <taxon>Oceanospirillales</taxon>
        <taxon>Hahellaceae</taxon>
        <taxon>Allohahella</taxon>
    </lineage>
</organism>
<dbReference type="RefSeq" id="WP_344802380.1">
    <property type="nucleotide sequence ID" value="NZ_BAABBO010000001.1"/>
</dbReference>
<dbReference type="Gene3D" id="3.40.630.40">
    <property type="entry name" value="Zn-dependent exopeptidases"/>
    <property type="match status" value="1"/>
</dbReference>
<proteinExistence type="predicted"/>
<reference evidence="2" key="1">
    <citation type="journal article" date="2019" name="Int. J. Syst. Evol. Microbiol.">
        <title>The Global Catalogue of Microorganisms (GCM) 10K type strain sequencing project: providing services to taxonomists for standard genome sequencing and annotation.</title>
        <authorList>
            <consortium name="The Broad Institute Genomics Platform"/>
            <consortium name="The Broad Institute Genome Sequencing Center for Infectious Disease"/>
            <person name="Wu L."/>
            <person name="Ma J."/>
        </authorList>
    </citation>
    <scope>NUCLEOTIDE SEQUENCE [LARGE SCALE GENOMIC DNA]</scope>
    <source>
        <strain evidence="2">JCM 17555</strain>
    </source>
</reference>
<keyword evidence="2" id="KW-1185">Reference proteome</keyword>
<gene>
    <name evidence="1" type="ORF">GCM10022278_02040</name>
</gene>
<dbReference type="InterPro" id="IPR007709">
    <property type="entry name" value="N-FG_amidohydro"/>
</dbReference>
<dbReference type="InterPro" id="IPR011227">
    <property type="entry name" value="UCP029730"/>
</dbReference>
<name>A0ABP7NGN7_9GAMM</name>
<dbReference type="EMBL" id="BAABBO010000001">
    <property type="protein sequence ID" value="GAA3946468.1"/>
    <property type="molecule type" value="Genomic_DNA"/>
</dbReference>